<dbReference type="GO" id="GO:0046983">
    <property type="term" value="F:protein dimerization activity"/>
    <property type="evidence" value="ECO:0007669"/>
    <property type="project" value="InterPro"/>
</dbReference>
<evidence type="ECO:0000256" key="16">
    <source>
        <dbReference type="SAM" id="MobiDB-lite"/>
    </source>
</evidence>
<evidence type="ECO:0000256" key="9">
    <source>
        <dbReference type="ARBA" id="ARBA00022723"/>
    </source>
</evidence>
<dbReference type="PRINTS" id="PR00344">
    <property type="entry name" value="BCTRLSENSOR"/>
</dbReference>
<evidence type="ECO:0000256" key="14">
    <source>
        <dbReference type="ARBA" id="ARBA00024827"/>
    </source>
</evidence>
<evidence type="ECO:0000256" key="11">
    <source>
        <dbReference type="ARBA" id="ARBA00023004"/>
    </source>
</evidence>
<protein>
    <recommendedName>
        <fullName evidence="5">Oxygen sensor histidine kinase NreB</fullName>
        <ecNumber evidence="4">2.7.13.3</ecNumber>
    </recommendedName>
    <alternativeName>
        <fullName evidence="15">Nitrogen regulation protein B</fullName>
    </alternativeName>
</protein>
<evidence type="ECO:0000256" key="5">
    <source>
        <dbReference type="ARBA" id="ARBA00017322"/>
    </source>
</evidence>
<comment type="catalytic activity">
    <reaction evidence="1">
        <text>ATP + protein L-histidine = ADP + protein N-phospho-L-histidine.</text>
        <dbReference type="EC" id="2.7.13.3"/>
    </reaction>
</comment>
<keyword evidence="17" id="KW-1133">Transmembrane helix</keyword>
<dbReference type="EC" id="2.7.13.3" evidence="4"/>
<dbReference type="EMBL" id="VITH01000006">
    <property type="protein sequence ID" value="TWA82846.1"/>
    <property type="molecule type" value="Genomic_DNA"/>
</dbReference>
<dbReference type="SMART" id="SM00387">
    <property type="entry name" value="HATPase_c"/>
    <property type="match status" value="1"/>
</dbReference>
<proteinExistence type="predicted"/>
<dbReference type="Gene3D" id="1.20.5.1930">
    <property type="match status" value="1"/>
</dbReference>
<evidence type="ECO:0000256" key="7">
    <source>
        <dbReference type="ARBA" id="ARBA00022490"/>
    </source>
</evidence>
<dbReference type="Gene3D" id="3.30.565.10">
    <property type="entry name" value="Histidine kinase-like ATPase, C-terminal domain"/>
    <property type="match status" value="1"/>
</dbReference>
<feature type="domain" description="Histidine kinase" evidence="18">
    <location>
        <begin position="359"/>
        <end position="451"/>
    </location>
</feature>
<comment type="caution">
    <text evidence="19">The sequence shown here is derived from an EMBL/GenBank/DDBJ whole genome shotgun (WGS) entry which is preliminary data.</text>
</comment>
<evidence type="ECO:0000256" key="15">
    <source>
        <dbReference type="ARBA" id="ARBA00030800"/>
    </source>
</evidence>
<organism evidence="19 20">
    <name type="scientific">Azospirillum brasilense</name>
    <dbReference type="NCBI Taxonomy" id="192"/>
    <lineage>
        <taxon>Bacteria</taxon>
        <taxon>Pseudomonadati</taxon>
        <taxon>Pseudomonadota</taxon>
        <taxon>Alphaproteobacteria</taxon>
        <taxon>Rhodospirillales</taxon>
        <taxon>Azospirillaceae</taxon>
        <taxon>Azospirillum</taxon>
    </lineage>
</organism>
<name>A0A560CDA5_AZOBR</name>
<dbReference type="InterPro" id="IPR003594">
    <property type="entry name" value="HATPase_dom"/>
</dbReference>
<keyword evidence="8" id="KW-0808">Transferase</keyword>
<dbReference type="InterPro" id="IPR050482">
    <property type="entry name" value="Sensor_HK_TwoCompSys"/>
</dbReference>
<dbReference type="Proteomes" id="UP000318529">
    <property type="component" value="Unassembled WGS sequence"/>
</dbReference>
<evidence type="ECO:0000256" key="6">
    <source>
        <dbReference type="ARBA" id="ARBA00022485"/>
    </source>
</evidence>
<dbReference type="InterPro" id="IPR011712">
    <property type="entry name" value="Sig_transdc_His_kin_sub3_dim/P"/>
</dbReference>
<dbReference type="GO" id="GO:0016020">
    <property type="term" value="C:membrane"/>
    <property type="evidence" value="ECO:0007669"/>
    <property type="project" value="InterPro"/>
</dbReference>
<comment type="subcellular location">
    <subcellularLocation>
        <location evidence="3">Cytoplasm</location>
    </subcellularLocation>
</comment>
<dbReference type="SUPFAM" id="SSF55874">
    <property type="entry name" value="ATPase domain of HSP90 chaperone/DNA topoisomerase II/histidine kinase"/>
    <property type="match status" value="1"/>
</dbReference>
<reference evidence="19 20" key="1">
    <citation type="submission" date="2019-06" db="EMBL/GenBank/DDBJ databases">
        <title>Genomic Encyclopedia of Type Strains, Phase IV (KMG-V): Genome sequencing to study the core and pangenomes of soil and plant-associated prokaryotes.</title>
        <authorList>
            <person name="Whitman W."/>
        </authorList>
    </citation>
    <scope>NUCLEOTIDE SEQUENCE [LARGE SCALE GENOMIC DNA]</scope>
    <source>
        <strain evidence="19 20">BR 11650</strain>
    </source>
</reference>
<evidence type="ECO:0000256" key="13">
    <source>
        <dbReference type="ARBA" id="ARBA00023014"/>
    </source>
</evidence>
<keyword evidence="7" id="KW-0963">Cytoplasm</keyword>
<dbReference type="GO" id="GO:0000155">
    <property type="term" value="F:phosphorelay sensor kinase activity"/>
    <property type="evidence" value="ECO:0007669"/>
    <property type="project" value="InterPro"/>
</dbReference>
<dbReference type="PANTHER" id="PTHR24421">
    <property type="entry name" value="NITRATE/NITRITE SENSOR PROTEIN NARX-RELATED"/>
    <property type="match status" value="1"/>
</dbReference>
<evidence type="ECO:0000256" key="1">
    <source>
        <dbReference type="ARBA" id="ARBA00000085"/>
    </source>
</evidence>
<keyword evidence="17" id="KW-0812">Transmembrane</keyword>
<dbReference type="RefSeq" id="WP_247888291.1">
    <property type="nucleotide sequence ID" value="NZ_VITH01000006.1"/>
</dbReference>
<gene>
    <name evidence="19" type="ORF">FBZ83_10629</name>
</gene>
<feature type="region of interest" description="Disordered" evidence="16">
    <location>
        <begin position="395"/>
        <end position="414"/>
    </location>
</feature>
<dbReference type="InterPro" id="IPR004358">
    <property type="entry name" value="Sig_transdc_His_kin-like_C"/>
</dbReference>
<evidence type="ECO:0000256" key="4">
    <source>
        <dbReference type="ARBA" id="ARBA00012438"/>
    </source>
</evidence>
<evidence type="ECO:0000256" key="3">
    <source>
        <dbReference type="ARBA" id="ARBA00004496"/>
    </source>
</evidence>
<accession>A0A560CDA5</accession>
<keyword evidence="6" id="KW-0004">4Fe-4S</keyword>
<keyword evidence="13" id="KW-0411">Iron-sulfur</keyword>
<dbReference type="AlphaFoldDB" id="A0A560CDA5"/>
<evidence type="ECO:0000313" key="19">
    <source>
        <dbReference type="EMBL" id="TWA82846.1"/>
    </source>
</evidence>
<evidence type="ECO:0000256" key="2">
    <source>
        <dbReference type="ARBA" id="ARBA00001966"/>
    </source>
</evidence>
<keyword evidence="17" id="KW-0472">Membrane</keyword>
<keyword evidence="9" id="KW-0479">Metal-binding</keyword>
<sequence>MSLRVRMLALIGLFLALLAGAGAAVMIANARDAVRAEMASALDLGVAVGRAEAGRGAVPDAVAALDRLGLRHLRFVVGDAPPEPADEGEPGHPSVPGWFRALVGVAPQAQALSGGDGRVLLTVVAEPQDEVAEVWEDMRDLALAMLLVGLLLLGAAWVAVGRALAPLARIEAAVRRLRQGVYEPGPRNGLAGGGVPELARLGTGIADLAGELAAAGRENRRLGQRLIEAQDRERRDIAREIHDELGAALFAIKVDAGRILRLSEEPKPEATISERVEIAGRARAVLSMASDVHRLSRRILVRLRPSLLDQLPLGEALSGLIDEWARREPAVRWSLDVAGDDAPDGIDGLDEVLRLTVFRLAQESLVNALRHARPTRVSVTVRRRADQVEVVVTDDGPGFAEGQSMETNEGERGGLGISGMAERVRALGGTLRIGSDSGQGTRVAACLPCAPAGLEGVA</sequence>
<dbReference type="CDD" id="cd16917">
    <property type="entry name" value="HATPase_UhpB-NarQ-NarX-like"/>
    <property type="match status" value="1"/>
</dbReference>
<dbReference type="GO" id="GO:0051539">
    <property type="term" value="F:4 iron, 4 sulfur cluster binding"/>
    <property type="evidence" value="ECO:0007669"/>
    <property type="project" value="UniProtKB-KW"/>
</dbReference>
<dbReference type="InterPro" id="IPR005467">
    <property type="entry name" value="His_kinase_dom"/>
</dbReference>
<evidence type="ECO:0000256" key="17">
    <source>
        <dbReference type="SAM" id="Phobius"/>
    </source>
</evidence>
<evidence type="ECO:0000256" key="8">
    <source>
        <dbReference type="ARBA" id="ARBA00022679"/>
    </source>
</evidence>
<keyword evidence="12" id="KW-0902">Two-component regulatory system</keyword>
<dbReference type="Pfam" id="PF02518">
    <property type="entry name" value="HATPase_c"/>
    <property type="match status" value="1"/>
</dbReference>
<dbReference type="PANTHER" id="PTHR24421:SF58">
    <property type="entry name" value="SIGNAL TRANSDUCTION HISTIDINE-PROTEIN KINASE_PHOSPHATASE UHPB"/>
    <property type="match status" value="1"/>
</dbReference>
<comment type="function">
    <text evidence="14">Member of the two-component regulatory system NreB/NreC involved in the control of dissimilatory nitrate/nitrite reduction in response to oxygen. NreB functions as a direct oxygen sensor histidine kinase which is autophosphorylated, in the absence of oxygen, probably at the conserved histidine residue, and transfers its phosphate group probably to a conserved aspartate residue of NreC. NreB/NreC activates the expression of the nitrate (narGHJI) and nitrite (nir) reductase operons, as well as the putative nitrate transporter gene narT.</text>
</comment>
<dbReference type="InterPro" id="IPR036890">
    <property type="entry name" value="HATPase_C_sf"/>
</dbReference>
<feature type="transmembrane region" description="Helical" evidence="17">
    <location>
        <begin position="141"/>
        <end position="160"/>
    </location>
</feature>
<evidence type="ECO:0000256" key="12">
    <source>
        <dbReference type="ARBA" id="ARBA00023012"/>
    </source>
</evidence>
<dbReference type="GO" id="GO:0046872">
    <property type="term" value="F:metal ion binding"/>
    <property type="evidence" value="ECO:0007669"/>
    <property type="project" value="UniProtKB-KW"/>
</dbReference>
<dbReference type="PROSITE" id="PS50109">
    <property type="entry name" value="HIS_KIN"/>
    <property type="match status" value="1"/>
</dbReference>
<evidence type="ECO:0000313" key="20">
    <source>
        <dbReference type="Proteomes" id="UP000318529"/>
    </source>
</evidence>
<keyword evidence="10 19" id="KW-0418">Kinase</keyword>
<comment type="cofactor">
    <cofactor evidence="2">
        <name>[4Fe-4S] cluster</name>
        <dbReference type="ChEBI" id="CHEBI:49883"/>
    </cofactor>
</comment>
<evidence type="ECO:0000256" key="10">
    <source>
        <dbReference type="ARBA" id="ARBA00022777"/>
    </source>
</evidence>
<dbReference type="Pfam" id="PF07730">
    <property type="entry name" value="HisKA_3"/>
    <property type="match status" value="1"/>
</dbReference>
<keyword evidence="11" id="KW-0408">Iron</keyword>
<evidence type="ECO:0000259" key="18">
    <source>
        <dbReference type="PROSITE" id="PS50109"/>
    </source>
</evidence>
<dbReference type="GO" id="GO:0005737">
    <property type="term" value="C:cytoplasm"/>
    <property type="evidence" value="ECO:0007669"/>
    <property type="project" value="UniProtKB-SubCell"/>
</dbReference>